<dbReference type="GO" id="GO:0043041">
    <property type="term" value="P:amino acid activation for nonribosomal peptide biosynthetic process"/>
    <property type="evidence" value="ECO:0007669"/>
    <property type="project" value="TreeGrafter"/>
</dbReference>
<protein>
    <submittedName>
        <fullName evidence="2">Non-ribosomal peptide synthase protein (TIGR01720 family)</fullName>
    </submittedName>
</protein>
<feature type="non-terminal residue" evidence="2">
    <location>
        <position position="540"/>
    </location>
</feature>
<evidence type="ECO:0000259" key="1">
    <source>
        <dbReference type="Pfam" id="PF00668"/>
    </source>
</evidence>
<dbReference type="GO" id="GO:0044550">
    <property type="term" value="P:secondary metabolite biosynthetic process"/>
    <property type="evidence" value="ECO:0007669"/>
    <property type="project" value="TreeGrafter"/>
</dbReference>
<proteinExistence type="predicted"/>
<keyword evidence="3" id="KW-1185">Reference proteome</keyword>
<dbReference type="SUPFAM" id="SSF52777">
    <property type="entry name" value="CoA-dependent acyltransferases"/>
    <property type="match status" value="2"/>
</dbReference>
<feature type="non-terminal residue" evidence="2">
    <location>
        <position position="1"/>
    </location>
</feature>
<dbReference type="PANTHER" id="PTHR45527:SF1">
    <property type="entry name" value="FATTY ACID SYNTHASE"/>
    <property type="match status" value="1"/>
</dbReference>
<evidence type="ECO:0000313" key="2">
    <source>
        <dbReference type="EMBL" id="PPB79839.1"/>
    </source>
</evidence>
<sequence>LNAMTMDGTDGPELVANWTWAGALFTAEQIQELAQTWFQALEALVAYAAQPHVGGLTPSDVPLVKLNQEQIEQLEAEQPEIEEIWPLSPLQKGLLFHALYDPQSADAYVTQLVLDLEGAVDGQALRHACQTLLQRHANLRASFVYQGLDEPVQVIARDVQLPWQELDLSGLSDAAQEAECARFLQEDGSRRFELRQSPSLRFSLIRLTACRHRLVLTCHHILMDGWSGLLFVQEMFELYANSGSGRTLPRVAPYRDYLIWLKGRDYAAAKHAWQSALAGLDEATRLAPAQLKSLVRQQTLNWDLPESLTYALTQQARQHRLTLNTLIQGAWGLLLSHLTARDDVVFGVTVSGRPPELPGVEHMIGLLINTLPLRLQASPKQPIADLLTAIQDQQTQLVEYQYLALSDIQRLTGLGELFDTLIVFENYPVNWQALQTTTGGLQLTKLSGSDTTHYSLSLVVAPGARLSFHLGYRCDLFNNKTVEQLMRRFNRLLEAIAQDPGQPIGGIELLEAAERQQLLVEWNATERAMPEATLVQLFEA</sequence>
<comment type="caution">
    <text evidence="2">The sequence shown here is derived from an EMBL/GenBank/DDBJ whole genome shotgun (WGS) entry which is preliminary data.</text>
</comment>
<dbReference type="InterPro" id="IPR001242">
    <property type="entry name" value="Condensation_dom"/>
</dbReference>
<dbReference type="GO" id="GO:0003824">
    <property type="term" value="F:catalytic activity"/>
    <property type="evidence" value="ECO:0007669"/>
    <property type="project" value="InterPro"/>
</dbReference>
<accession>A0A2P5K6E0</accession>
<evidence type="ECO:0000313" key="3">
    <source>
        <dbReference type="Proteomes" id="UP000243096"/>
    </source>
</evidence>
<dbReference type="CDD" id="cd19543">
    <property type="entry name" value="DCL_NRPS"/>
    <property type="match status" value="1"/>
</dbReference>
<dbReference type="Proteomes" id="UP000243096">
    <property type="component" value="Unassembled WGS sequence"/>
</dbReference>
<name>A0A2P5K6E0_9BURK</name>
<feature type="domain" description="Condensation" evidence="1">
    <location>
        <begin position="82"/>
        <end position="519"/>
    </location>
</feature>
<dbReference type="AlphaFoldDB" id="A0A2P5K6E0"/>
<reference evidence="2 3" key="1">
    <citation type="submission" date="2018-01" db="EMBL/GenBank/DDBJ databases">
        <title>Genomic Encyclopedia of Type Strains, Phase III (KMG-III): the genomes of soil and plant-associated and newly described type strains.</title>
        <authorList>
            <person name="Whitman W."/>
        </authorList>
    </citation>
    <scope>NUCLEOTIDE SEQUENCE [LARGE SCALE GENOMIC DNA]</scope>
    <source>
        <strain evidence="2 3">HKI456</strain>
    </source>
</reference>
<organism evidence="2 3">
    <name type="scientific">Mycetohabitans endofungorum</name>
    <dbReference type="NCBI Taxonomy" id="417203"/>
    <lineage>
        <taxon>Bacteria</taxon>
        <taxon>Pseudomonadati</taxon>
        <taxon>Pseudomonadota</taxon>
        <taxon>Betaproteobacteria</taxon>
        <taxon>Burkholderiales</taxon>
        <taxon>Burkholderiaceae</taxon>
        <taxon>Mycetohabitans</taxon>
    </lineage>
</organism>
<gene>
    <name evidence="2" type="ORF">B0O95_1571</name>
</gene>
<dbReference type="GO" id="GO:0005829">
    <property type="term" value="C:cytosol"/>
    <property type="evidence" value="ECO:0007669"/>
    <property type="project" value="TreeGrafter"/>
</dbReference>
<dbReference type="GO" id="GO:0031177">
    <property type="term" value="F:phosphopantetheine binding"/>
    <property type="evidence" value="ECO:0007669"/>
    <property type="project" value="TreeGrafter"/>
</dbReference>
<dbReference type="Pfam" id="PF00668">
    <property type="entry name" value="Condensation"/>
    <property type="match status" value="1"/>
</dbReference>
<dbReference type="EMBL" id="PRDW01000057">
    <property type="protein sequence ID" value="PPB79839.1"/>
    <property type="molecule type" value="Genomic_DNA"/>
</dbReference>
<dbReference type="PANTHER" id="PTHR45527">
    <property type="entry name" value="NONRIBOSOMAL PEPTIDE SYNTHETASE"/>
    <property type="match status" value="1"/>
</dbReference>
<dbReference type="Gene3D" id="3.30.559.30">
    <property type="entry name" value="Nonribosomal peptide synthetase, condensation domain"/>
    <property type="match status" value="2"/>
</dbReference>
<dbReference type="Gene3D" id="3.30.559.10">
    <property type="entry name" value="Chloramphenicol acetyltransferase-like domain"/>
    <property type="match status" value="1"/>
</dbReference>
<dbReference type="InterPro" id="IPR023213">
    <property type="entry name" value="CAT-like_dom_sf"/>
</dbReference>